<dbReference type="RefSeq" id="WP_115491514.1">
    <property type="nucleotide sequence ID" value="NZ_JACHWW010000001.1"/>
</dbReference>
<evidence type="ECO:0000313" key="4">
    <source>
        <dbReference type="Proteomes" id="UP000254101"/>
    </source>
</evidence>
<evidence type="ECO:0000256" key="1">
    <source>
        <dbReference type="ARBA" id="ARBA00007613"/>
    </source>
</evidence>
<dbReference type="InterPro" id="IPR010131">
    <property type="entry name" value="MdtP/NodT-like"/>
</dbReference>
<dbReference type="Gene3D" id="1.20.1600.10">
    <property type="entry name" value="Outer membrane efflux proteins (OEP)"/>
    <property type="match status" value="1"/>
</dbReference>
<keyword evidence="2" id="KW-0472">Membrane</keyword>
<comment type="caution">
    <text evidence="3">The sequence shown here is derived from an EMBL/GenBank/DDBJ whole genome shotgun (WGS) entry which is preliminary data.</text>
</comment>
<dbReference type="OrthoDB" id="9783100at2"/>
<evidence type="ECO:0000256" key="2">
    <source>
        <dbReference type="RuleBase" id="RU362097"/>
    </source>
</evidence>
<dbReference type="Proteomes" id="UP000254101">
    <property type="component" value="Unassembled WGS sequence"/>
</dbReference>
<protein>
    <submittedName>
        <fullName evidence="3">RND transporter</fullName>
    </submittedName>
</protein>
<keyword evidence="2" id="KW-0812">Transmembrane</keyword>
<feature type="signal peptide" evidence="2">
    <location>
        <begin position="1"/>
        <end position="30"/>
    </location>
</feature>
<keyword evidence="4" id="KW-1185">Reference proteome</keyword>
<name>A0A395LT29_9SPHN</name>
<dbReference type="NCBIfam" id="TIGR01845">
    <property type="entry name" value="outer_NodT"/>
    <property type="match status" value="1"/>
</dbReference>
<keyword evidence="2" id="KW-0564">Palmitate</keyword>
<dbReference type="Pfam" id="PF02321">
    <property type="entry name" value="OEP"/>
    <property type="match status" value="2"/>
</dbReference>
<dbReference type="SUPFAM" id="SSF56954">
    <property type="entry name" value="Outer membrane efflux proteins (OEP)"/>
    <property type="match status" value="1"/>
</dbReference>
<keyword evidence="2" id="KW-0449">Lipoprotein</keyword>
<dbReference type="GO" id="GO:0005886">
    <property type="term" value="C:plasma membrane"/>
    <property type="evidence" value="ECO:0007669"/>
    <property type="project" value="UniProtKB-SubCell"/>
</dbReference>
<reference evidence="3 4" key="1">
    <citation type="submission" date="2018-07" db="EMBL/GenBank/DDBJ databases">
        <title>Erythrobacter nanhaiensis sp. nov., a novel member of the genus Erythrobacter isolated from the South China Sea.</title>
        <authorList>
            <person name="Chen X."/>
            <person name="Liu J."/>
        </authorList>
    </citation>
    <scope>NUCLEOTIDE SEQUENCE [LARGE SCALE GENOMIC DNA]</scope>
    <source>
        <strain evidence="3 4">S-5</strain>
    </source>
</reference>
<feature type="chain" id="PRO_5017098968" evidence="2">
    <location>
        <begin position="31"/>
        <end position="484"/>
    </location>
</feature>
<accession>A0A395LT29</accession>
<dbReference type="PANTHER" id="PTHR30203">
    <property type="entry name" value="OUTER MEMBRANE CATION EFFLUX PROTEIN"/>
    <property type="match status" value="1"/>
</dbReference>
<sequence length="484" mass="51390">MQKFHNDHALYRRAGLLASVLLVVPLGACATLDATQPPAENSRYVPQEWAIADRDGPAIELQDYWTLLGDPLVDEFVDRARSDNLDLAQAVTRLRSAQARLREARAGRLPNISANAGVGRDVGDFAEDDFQFVLGGDVAWEADLFGRISNSIDASQADLLTAGYSLADLERVIVASVATQTITARSLARQLEISRDTLANQDDNLQIARWRNQAGLVSSLDVEQARTQRAQTAATIPQLESDLVATANAISTLIGEPPGAVYAALVAEPREVPLPPREVGLSAPADTLRRRPDVSAAEAQLAADLARVGIARAQLYPLLRLTGSVGSSAFGVDNLLDVITGNVFAGLSQLLFDGGRTRAQIDGAEAIADGSLAGWRQSILVALEDVETAAVDLETSDERVAAFIEASDGANNAAILARSQYEAGLIDFQRLLTVESQLLSARTAEVSAEASRAIAFVNLARALGGGWRSAQAIEAAIATGPEQP</sequence>
<dbReference type="PANTHER" id="PTHR30203:SF25">
    <property type="entry name" value="OUTER MEMBRANE PROTEIN-RELATED"/>
    <property type="match status" value="1"/>
</dbReference>
<gene>
    <name evidence="3" type="ORF">DL238_06480</name>
</gene>
<dbReference type="InterPro" id="IPR003423">
    <property type="entry name" value="OMP_efflux"/>
</dbReference>
<dbReference type="EMBL" id="QRBB01000001">
    <property type="protein sequence ID" value="RDS78574.1"/>
    <property type="molecule type" value="Genomic_DNA"/>
</dbReference>
<proteinExistence type="inferred from homology"/>
<dbReference type="Gene3D" id="2.20.200.10">
    <property type="entry name" value="Outer membrane efflux proteins (OEP)"/>
    <property type="match status" value="1"/>
</dbReference>
<comment type="similarity">
    <text evidence="1 2">Belongs to the outer membrane factor (OMF) (TC 1.B.17) family.</text>
</comment>
<keyword evidence="2" id="KW-0732">Signal</keyword>
<evidence type="ECO:0000313" key="3">
    <source>
        <dbReference type="EMBL" id="RDS78574.1"/>
    </source>
</evidence>
<organism evidence="3 4">
    <name type="scientific">Alteriqipengyuania lutimaris</name>
    <dbReference type="NCBI Taxonomy" id="1538146"/>
    <lineage>
        <taxon>Bacteria</taxon>
        <taxon>Pseudomonadati</taxon>
        <taxon>Pseudomonadota</taxon>
        <taxon>Alphaproteobacteria</taxon>
        <taxon>Sphingomonadales</taxon>
        <taxon>Erythrobacteraceae</taxon>
        <taxon>Alteriqipengyuania</taxon>
    </lineage>
</organism>
<comment type="subcellular location">
    <subcellularLocation>
        <location evidence="2">Cell membrane</location>
        <topology evidence="2">Lipid-anchor</topology>
    </subcellularLocation>
</comment>
<dbReference type="GO" id="GO:0015562">
    <property type="term" value="F:efflux transmembrane transporter activity"/>
    <property type="evidence" value="ECO:0007669"/>
    <property type="project" value="InterPro"/>
</dbReference>
<keyword evidence="2" id="KW-1134">Transmembrane beta strand</keyword>
<dbReference type="AlphaFoldDB" id="A0A395LT29"/>